<dbReference type="Gramene" id="AUR62002947-RA">
    <property type="protein sequence ID" value="AUR62002947-RA:cds"/>
    <property type="gene ID" value="AUR62002947"/>
</dbReference>
<dbReference type="EnsemblPlants" id="AUR62002947-RA">
    <property type="protein sequence ID" value="AUR62002947-RA:cds"/>
    <property type="gene ID" value="AUR62002947"/>
</dbReference>
<proteinExistence type="predicted"/>
<protein>
    <submittedName>
        <fullName evidence="2">Uncharacterized protein</fullName>
    </submittedName>
</protein>
<reference evidence="2" key="1">
    <citation type="journal article" date="2017" name="Nature">
        <title>The genome of Chenopodium quinoa.</title>
        <authorList>
            <person name="Jarvis D.E."/>
            <person name="Ho Y.S."/>
            <person name="Lightfoot D.J."/>
            <person name="Schmoeckel S.M."/>
            <person name="Li B."/>
            <person name="Borm T.J.A."/>
            <person name="Ohyanagi H."/>
            <person name="Mineta K."/>
            <person name="Michell C.T."/>
            <person name="Saber N."/>
            <person name="Kharbatia N.M."/>
            <person name="Rupper R.R."/>
            <person name="Sharp A.R."/>
            <person name="Dally N."/>
            <person name="Boughton B.A."/>
            <person name="Woo Y.H."/>
            <person name="Gao G."/>
            <person name="Schijlen E.G.W.M."/>
            <person name="Guo X."/>
            <person name="Momin A.A."/>
            <person name="Negrao S."/>
            <person name="Al-Babili S."/>
            <person name="Gehring C."/>
            <person name="Roessner U."/>
            <person name="Jung C."/>
            <person name="Murphy K."/>
            <person name="Arold S.T."/>
            <person name="Gojobori T."/>
            <person name="van der Linden C.G."/>
            <person name="van Loo E.N."/>
            <person name="Jellen E.N."/>
            <person name="Maughan P.J."/>
            <person name="Tester M."/>
        </authorList>
    </citation>
    <scope>NUCLEOTIDE SEQUENCE [LARGE SCALE GENOMIC DNA]</scope>
    <source>
        <strain evidence="2">cv. PI 614886</strain>
    </source>
</reference>
<dbReference type="PANTHER" id="PTHR34835">
    <property type="entry name" value="OS07G0283600 PROTEIN-RELATED"/>
    <property type="match status" value="1"/>
</dbReference>
<evidence type="ECO:0000256" key="1">
    <source>
        <dbReference type="SAM" id="MobiDB-lite"/>
    </source>
</evidence>
<evidence type="ECO:0000313" key="2">
    <source>
        <dbReference type="EnsemblPlants" id="AUR62002947-RA:cds"/>
    </source>
</evidence>
<organism evidence="2 3">
    <name type="scientific">Chenopodium quinoa</name>
    <name type="common">Quinoa</name>
    <dbReference type="NCBI Taxonomy" id="63459"/>
    <lineage>
        <taxon>Eukaryota</taxon>
        <taxon>Viridiplantae</taxon>
        <taxon>Streptophyta</taxon>
        <taxon>Embryophyta</taxon>
        <taxon>Tracheophyta</taxon>
        <taxon>Spermatophyta</taxon>
        <taxon>Magnoliopsida</taxon>
        <taxon>eudicotyledons</taxon>
        <taxon>Gunneridae</taxon>
        <taxon>Pentapetalae</taxon>
        <taxon>Caryophyllales</taxon>
        <taxon>Chenopodiaceae</taxon>
        <taxon>Chenopodioideae</taxon>
        <taxon>Atripliceae</taxon>
        <taxon>Chenopodium</taxon>
    </lineage>
</organism>
<accession>A0A803KV89</accession>
<evidence type="ECO:0000313" key="3">
    <source>
        <dbReference type="Proteomes" id="UP000596660"/>
    </source>
</evidence>
<feature type="region of interest" description="Disordered" evidence="1">
    <location>
        <begin position="71"/>
        <end position="93"/>
    </location>
</feature>
<reference evidence="2" key="2">
    <citation type="submission" date="2021-03" db="UniProtKB">
        <authorList>
            <consortium name="EnsemblPlants"/>
        </authorList>
    </citation>
    <scope>IDENTIFICATION</scope>
</reference>
<dbReference type="Proteomes" id="UP000596660">
    <property type="component" value="Unplaced"/>
</dbReference>
<keyword evidence="3" id="KW-1185">Reference proteome</keyword>
<name>A0A803KV89_CHEQI</name>
<dbReference type="AlphaFoldDB" id="A0A803KV89"/>
<dbReference type="PANTHER" id="PTHR34835:SF34">
    <property type="entry name" value="OS08G0555500 PROTEIN"/>
    <property type="match status" value="1"/>
</dbReference>
<sequence length="737" mass="82243">DRTSEEVKKIVETLNAGNANQLQKEEVVPKEPITYVLDGSGAIVSVENVSQSEIGASKAENAASYKNVLDEQGENNDENSVNDKGLAGRQGDKNVAVDDGEEHVSSVLPDRKLIEVELCKGGVSSVIETEEEEEDVKPLKKKRKMIVQEDDDLEDVKPAIRRGRLPRSSKPVAEVVEVLNIDEGRMSVMPTGKKFQLTANDVHYVFQIPIGPLPVPISNAHADSELKNTWKDLYGGAKHEVTVPQLVEVMTSNEGMRMGNDEFKKCFVMYSMITLLAPTSNRKADFKLVLALENVHLFQDYNWCQYVLDDLAEKLSSYSANQKYVPGCLLLLQICYFHRLRSRGNVLPSTLPLIQHLSDKDFRSRLADEDKVYGMADLDKVTYPVTKISNNNSKVLAIEAKKTEEKIDEMKFLENKKSAVEDNSVNDFPRVVTFNLPAGIESNEEIHMLAKNMPIPPILGQNKNIFTEISAQPVPDIDMSLGADPNLVVNYLLKLGEPNAEGCSEKQPESVAVADVFGKSASQKPVGMVSSKKQDVEKTAKKGTKEMLLCFSKLKVLHSDCLSDGEESSTDNKCSTSSEDHLICDIDCGAVGDYSLQLISRFLRVYNPKAKRMKSLRLQVADYCFGDNYEGFDMIIMTLIEEELISSRVMDCFFVLLNYVQCQKAATVAKLYFGGEHMLPLLRCIFNGEGCFFEKESFGAWDQWLDVVKTIAFFDAKLPANRLRYRAEICASLVLVI</sequence>